<dbReference type="EMBL" id="SGPK01000134">
    <property type="protein sequence ID" value="THH07615.1"/>
    <property type="molecule type" value="Genomic_DNA"/>
</dbReference>
<reference evidence="1 2" key="1">
    <citation type="submission" date="2019-02" db="EMBL/GenBank/DDBJ databases">
        <title>Genome sequencing of the rare red list fungi Phellinidium pouzarii.</title>
        <authorList>
            <person name="Buettner E."/>
            <person name="Kellner H."/>
        </authorList>
    </citation>
    <scope>NUCLEOTIDE SEQUENCE [LARGE SCALE GENOMIC DNA]</scope>
    <source>
        <strain evidence="1 2">DSM 108285</strain>
    </source>
</reference>
<name>A0A4S4L869_9AGAM</name>
<keyword evidence="2" id="KW-1185">Reference proteome</keyword>
<evidence type="ECO:0000313" key="1">
    <source>
        <dbReference type="EMBL" id="THH07615.1"/>
    </source>
</evidence>
<dbReference type="Proteomes" id="UP000308199">
    <property type="component" value="Unassembled WGS sequence"/>
</dbReference>
<accession>A0A4S4L869</accession>
<evidence type="ECO:0000313" key="2">
    <source>
        <dbReference type="Proteomes" id="UP000308199"/>
    </source>
</evidence>
<comment type="caution">
    <text evidence="1">The sequence shown here is derived from an EMBL/GenBank/DDBJ whole genome shotgun (WGS) entry which is preliminary data.</text>
</comment>
<proteinExistence type="predicted"/>
<organism evidence="1 2">
    <name type="scientific">Phellinidium pouzarii</name>
    <dbReference type="NCBI Taxonomy" id="167371"/>
    <lineage>
        <taxon>Eukaryota</taxon>
        <taxon>Fungi</taxon>
        <taxon>Dikarya</taxon>
        <taxon>Basidiomycota</taxon>
        <taxon>Agaricomycotina</taxon>
        <taxon>Agaricomycetes</taxon>
        <taxon>Hymenochaetales</taxon>
        <taxon>Hymenochaetaceae</taxon>
        <taxon>Phellinidium</taxon>
    </lineage>
</organism>
<gene>
    <name evidence="1" type="ORF">EW145_g3247</name>
</gene>
<dbReference type="AlphaFoldDB" id="A0A4S4L869"/>
<sequence length="144" mass="16694">MSLFNISLSTRKHTTGSNWDYIATYDGRNVNGVHSRISDSEAKELAYYLILIQIIIIEHERGNKRAATIDWEKEILDDLAGQIRRFKMEGERQNNGDWVYRAMFDGKEVGTATNQNEATARNLAAREARGYIYYIHFVILYPEE</sequence>
<protein>
    <submittedName>
        <fullName evidence="1">Uncharacterized protein</fullName>
    </submittedName>
</protein>